<dbReference type="InterPro" id="IPR036760">
    <property type="entry name" value="SspB-like_sf"/>
</dbReference>
<dbReference type="OrthoDB" id="9800412at2"/>
<evidence type="ECO:0000313" key="3">
    <source>
        <dbReference type="Proteomes" id="UP000319255"/>
    </source>
</evidence>
<sequence length="164" mass="18223">MAKGIDYRQLMYKAMRQLMADALAQVAREGLPGKHHFMISFDTTHPGVDMADFLRQRYPTEMTIVLQEWFADLAVMKDRFTVTLNFGNVPEPIVVPFEAVKTFVDPSVEFGLRFEAHEVDPAEDEAGSSEDRDGSDGDEPPEPPAAPPAGDAEVVSLAKFRGKH</sequence>
<dbReference type="InterPro" id="IPR007481">
    <property type="entry name" value="SspB"/>
</dbReference>
<organism evidence="2 3">
    <name type="scientific">Amaricoccus solimangrovi</name>
    <dbReference type="NCBI Taxonomy" id="2589815"/>
    <lineage>
        <taxon>Bacteria</taxon>
        <taxon>Pseudomonadati</taxon>
        <taxon>Pseudomonadota</taxon>
        <taxon>Alphaproteobacteria</taxon>
        <taxon>Rhodobacterales</taxon>
        <taxon>Paracoccaceae</taxon>
        <taxon>Amaricoccus</taxon>
    </lineage>
</organism>
<evidence type="ECO:0000256" key="1">
    <source>
        <dbReference type="SAM" id="MobiDB-lite"/>
    </source>
</evidence>
<dbReference type="Gene3D" id="2.30.30.220">
    <property type="entry name" value="SspB-like"/>
    <property type="match status" value="1"/>
</dbReference>
<name>A0A501WJV1_9RHOB</name>
<dbReference type="SUPFAM" id="SSF101738">
    <property type="entry name" value="SspB-like"/>
    <property type="match status" value="1"/>
</dbReference>
<evidence type="ECO:0000313" key="2">
    <source>
        <dbReference type="EMBL" id="TPE50153.1"/>
    </source>
</evidence>
<dbReference type="RefSeq" id="WP_140454437.1">
    <property type="nucleotide sequence ID" value="NZ_VFRP01000011.1"/>
</dbReference>
<reference evidence="2 3" key="1">
    <citation type="submission" date="2019-06" db="EMBL/GenBank/DDBJ databases">
        <title>A novel bacterium of genus Amaricoccus, isolated from marine sediment.</title>
        <authorList>
            <person name="Huang H."/>
            <person name="Mo K."/>
            <person name="Hu Y."/>
        </authorList>
    </citation>
    <scope>NUCLEOTIDE SEQUENCE [LARGE SCALE GENOMIC DNA]</scope>
    <source>
        <strain evidence="2 3">HB172011</strain>
    </source>
</reference>
<protein>
    <recommendedName>
        <fullName evidence="4">Stringent starvation protein B</fullName>
    </recommendedName>
</protein>
<keyword evidence="3" id="KW-1185">Reference proteome</keyword>
<dbReference type="Pfam" id="PF04386">
    <property type="entry name" value="SspB"/>
    <property type="match status" value="1"/>
</dbReference>
<feature type="region of interest" description="Disordered" evidence="1">
    <location>
        <begin position="117"/>
        <end position="153"/>
    </location>
</feature>
<dbReference type="Proteomes" id="UP000319255">
    <property type="component" value="Unassembled WGS sequence"/>
</dbReference>
<dbReference type="EMBL" id="VFRP01000011">
    <property type="protein sequence ID" value="TPE50153.1"/>
    <property type="molecule type" value="Genomic_DNA"/>
</dbReference>
<comment type="caution">
    <text evidence="2">The sequence shown here is derived from an EMBL/GenBank/DDBJ whole genome shotgun (WGS) entry which is preliminary data.</text>
</comment>
<gene>
    <name evidence="2" type="ORF">FJM51_12245</name>
</gene>
<accession>A0A501WJV1</accession>
<evidence type="ECO:0008006" key="4">
    <source>
        <dbReference type="Google" id="ProtNLM"/>
    </source>
</evidence>
<dbReference type="AlphaFoldDB" id="A0A501WJV1"/>
<proteinExistence type="predicted"/>